<evidence type="ECO:0000256" key="1">
    <source>
        <dbReference type="SAM" id="MobiDB-lite"/>
    </source>
</evidence>
<gene>
    <name evidence="2" type="ORF">FKY71_16700</name>
</gene>
<comment type="caution">
    <text evidence="2">The sequence shown here is derived from an EMBL/GenBank/DDBJ whole genome shotgun (WGS) entry which is preliminary data.</text>
</comment>
<dbReference type="Proteomes" id="UP000315400">
    <property type="component" value="Unassembled WGS sequence"/>
</dbReference>
<evidence type="ECO:0000313" key="3">
    <source>
        <dbReference type="Proteomes" id="UP000315400"/>
    </source>
</evidence>
<feature type="region of interest" description="Disordered" evidence="1">
    <location>
        <begin position="98"/>
        <end position="123"/>
    </location>
</feature>
<protein>
    <submittedName>
        <fullName evidence="2">Uncharacterized protein</fullName>
    </submittedName>
</protein>
<sequence length="123" mass="14237">MIVDSREKVERAIEDAFILQGWKEAPEDFDWQGMDPHDIDSPPKYDFAAVMRLMAEAEVNEKRESFKVHEKTDDFDALGIADDCQRWAARKDGAFSEDTLERMRQARDRAQGITDEPKDDDGR</sequence>
<accession>A0A540VHN8</accession>
<dbReference type="AlphaFoldDB" id="A0A540VHN8"/>
<reference evidence="2 3" key="1">
    <citation type="submission" date="2019-06" db="EMBL/GenBank/DDBJ databases">
        <title>Metagenome assembled Genome of Spiribacter salinus SL48-SHIP from the microbial mat of Salt Lake 48 (Novosibirsk region, Russia).</title>
        <authorList>
            <person name="Shipova A."/>
            <person name="Rozanov A.S."/>
            <person name="Bryanskaya A.V."/>
            <person name="Peltek S.E."/>
        </authorList>
    </citation>
    <scope>NUCLEOTIDE SEQUENCE [LARGE SCALE GENOMIC DNA]</scope>
    <source>
        <strain evidence="2">SL48-SHIP-2</strain>
    </source>
</reference>
<name>A0A540VHN8_9GAMM</name>
<organism evidence="2 3">
    <name type="scientific">Spiribacter salinus</name>
    <dbReference type="NCBI Taxonomy" id="1335746"/>
    <lineage>
        <taxon>Bacteria</taxon>
        <taxon>Pseudomonadati</taxon>
        <taxon>Pseudomonadota</taxon>
        <taxon>Gammaproteobacteria</taxon>
        <taxon>Chromatiales</taxon>
        <taxon>Ectothiorhodospiraceae</taxon>
        <taxon>Spiribacter</taxon>
    </lineage>
</organism>
<evidence type="ECO:0000313" key="2">
    <source>
        <dbReference type="EMBL" id="TQE96274.1"/>
    </source>
</evidence>
<dbReference type="EMBL" id="VIFK01000349">
    <property type="protein sequence ID" value="TQE96274.1"/>
    <property type="molecule type" value="Genomic_DNA"/>
</dbReference>
<feature type="compositionally biased region" description="Basic and acidic residues" evidence="1">
    <location>
        <begin position="98"/>
        <end position="110"/>
    </location>
</feature>
<proteinExistence type="predicted"/>